<dbReference type="PANTHER" id="PTHR42709:SF11">
    <property type="entry name" value="DEDA FAMILY PROTEIN"/>
    <property type="match status" value="1"/>
</dbReference>
<organism evidence="3 4">
    <name type="scientific">Pleomorphomonas diazotrophica</name>
    <dbReference type="NCBI Taxonomy" id="1166257"/>
    <lineage>
        <taxon>Bacteria</taxon>
        <taxon>Pseudomonadati</taxon>
        <taxon>Pseudomonadota</taxon>
        <taxon>Alphaproteobacteria</taxon>
        <taxon>Hyphomicrobiales</taxon>
        <taxon>Pleomorphomonadaceae</taxon>
        <taxon>Pleomorphomonas</taxon>
    </lineage>
</organism>
<dbReference type="Pfam" id="PF09335">
    <property type="entry name" value="VTT_dom"/>
    <property type="match status" value="1"/>
</dbReference>
<dbReference type="OrthoDB" id="9810270at2"/>
<name>A0A1I4QZZ4_9HYPH</name>
<dbReference type="EMBL" id="PJNW01000002">
    <property type="protein sequence ID" value="PKR90299.1"/>
    <property type="molecule type" value="Genomic_DNA"/>
</dbReference>
<gene>
    <name evidence="3" type="ORF">CXZ10_02630</name>
</gene>
<protein>
    <submittedName>
        <fullName evidence="3">Cytochrome B</fullName>
    </submittedName>
</protein>
<evidence type="ECO:0000256" key="1">
    <source>
        <dbReference type="SAM" id="Phobius"/>
    </source>
</evidence>
<feature type="transmembrane region" description="Helical" evidence="1">
    <location>
        <begin position="54"/>
        <end position="78"/>
    </location>
</feature>
<keyword evidence="4" id="KW-1185">Reference proteome</keyword>
<sequence length="193" mass="21492">MFRKLYDWTMSLAGSRKAGTWLAAVSFAESSFFPIPPDVMLVPMVLARRDKAFTYALICTVASVLGGILGYAIGLFLFDSIGGWLIRVYGYGQSFDEFRAAYAHYGAWIILIKGLTPIPFKLVTIASGFAAYNFPLFVLLCAITRGARFFLVAFLLRLFGEPVREFIERRLDAVMWGLLIVIVGGFVAARYVV</sequence>
<evidence type="ECO:0000313" key="3">
    <source>
        <dbReference type="EMBL" id="PKR90299.1"/>
    </source>
</evidence>
<dbReference type="PANTHER" id="PTHR42709">
    <property type="entry name" value="ALKALINE PHOSPHATASE LIKE PROTEIN"/>
    <property type="match status" value="1"/>
</dbReference>
<reference evidence="3 4" key="1">
    <citation type="submission" date="2017-12" db="EMBL/GenBank/DDBJ databases">
        <title>Anaerobic carbon monoxide metabolism by Pleomorphomonas carboxyditropha sp. nov., a new mesophilic hydrogenogenic carboxidotroph.</title>
        <authorList>
            <person name="Esquivel-Elizondo S."/>
            <person name="Krajmalnik-Brown R."/>
        </authorList>
    </citation>
    <scope>NUCLEOTIDE SEQUENCE [LARGE SCALE GENOMIC DNA]</scope>
    <source>
        <strain evidence="3 4">R5-392</strain>
    </source>
</reference>
<comment type="caution">
    <text evidence="3">The sequence shown here is derived from an EMBL/GenBank/DDBJ whole genome shotgun (WGS) entry which is preliminary data.</text>
</comment>
<evidence type="ECO:0000313" key="4">
    <source>
        <dbReference type="Proteomes" id="UP000233491"/>
    </source>
</evidence>
<dbReference type="GO" id="GO:0005886">
    <property type="term" value="C:plasma membrane"/>
    <property type="evidence" value="ECO:0007669"/>
    <property type="project" value="TreeGrafter"/>
</dbReference>
<evidence type="ECO:0000259" key="2">
    <source>
        <dbReference type="Pfam" id="PF09335"/>
    </source>
</evidence>
<dbReference type="InterPro" id="IPR051311">
    <property type="entry name" value="DedA_domain"/>
</dbReference>
<dbReference type="InterPro" id="IPR032816">
    <property type="entry name" value="VTT_dom"/>
</dbReference>
<accession>A0A1I4QZZ4</accession>
<dbReference type="RefSeq" id="WP_101287394.1">
    <property type="nucleotide sequence ID" value="NZ_FOUQ01000001.1"/>
</dbReference>
<feature type="transmembrane region" description="Helical" evidence="1">
    <location>
        <begin position="171"/>
        <end position="192"/>
    </location>
</feature>
<feature type="domain" description="VTT" evidence="2">
    <location>
        <begin position="39"/>
        <end position="156"/>
    </location>
</feature>
<dbReference type="AlphaFoldDB" id="A0A1I4QZZ4"/>
<feature type="transmembrane region" description="Helical" evidence="1">
    <location>
        <begin position="136"/>
        <end position="159"/>
    </location>
</feature>
<keyword evidence="1" id="KW-0472">Membrane</keyword>
<dbReference type="Proteomes" id="UP000233491">
    <property type="component" value="Unassembled WGS sequence"/>
</dbReference>
<keyword evidence="1" id="KW-0812">Transmembrane</keyword>
<proteinExistence type="predicted"/>
<keyword evidence="1" id="KW-1133">Transmembrane helix</keyword>